<name>C4R2T4_KOMPG</name>
<protein>
    <recommendedName>
        <fullName evidence="4">DH domain-containing protein</fullName>
    </recommendedName>
</protein>
<dbReference type="GeneID" id="8198448"/>
<proteinExistence type="predicted"/>
<gene>
    <name evidence="2" type="ordered locus">PAS_chr2-2_0118</name>
</gene>
<dbReference type="InterPro" id="IPR035899">
    <property type="entry name" value="DBL_dom_sf"/>
</dbReference>
<organism evidence="2 3">
    <name type="scientific">Komagataella phaffii (strain GS115 / ATCC 20864)</name>
    <name type="common">Yeast</name>
    <name type="synonym">Pichia pastoris</name>
    <dbReference type="NCBI Taxonomy" id="644223"/>
    <lineage>
        <taxon>Eukaryota</taxon>
        <taxon>Fungi</taxon>
        <taxon>Dikarya</taxon>
        <taxon>Ascomycota</taxon>
        <taxon>Saccharomycotina</taxon>
        <taxon>Pichiomycetes</taxon>
        <taxon>Pichiales</taxon>
        <taxon>Pichiaceae</taxon>
        <taxon>Komagataella</taxon>
    </lineage>
</organism>
<dbReference type="Gene3D" id="1.20.900.10">
    <property type="entry name" value="Dbl homology (DH) domain"/>
    <property type="match status" value="1"/>
</dbReference>
<feature type="compositionally biased region" description="Basic and acidic residues" evidence="1">
    <location>
        <begin position="419"/>
        <end position="431"/>
    </location>
</feature>
<dbReference type="EMBL" id="FN392320">
    <property type="protein sequence ID" value="CAY69808.1"/>
    <property type="molecule type" value="Genomic_DNA"/>
</dbReference>
<evidence type="ECO:0000313" key="2">
    <source>
        <dbReference type="EMBL" id="CAY69808.1"/>
    </source>
</evidence>
<evidence type="ECO:0008006" key="4">
    <source>
        <dbReference type="Google" id="ProtNLM"/>
    </source>
</evidence>
<sequence>MEKVRTYLVHDLCKTEAEYLSHLRGLEECCKLNVVKDSRLFDQGVRDQQMEQQLEKGKKLHEVTLQLLRKHEDLQLCLDQTRSQIDLQLSSFLDWLNEMLKVYSSYIQWFHQDTHQLASEAHLKRRPLVRIRYLQKFISKLSECSTWRLGYLKQALDGLLQAARQKDESERHNSKFHSIDFSNVKCLESMAVVGATFDSHNIRHRDTAQLRLSHPEHGTFDYQIEIIGVKYPSSDSLEQIALCNLEEANSSLLFPPFTKHSLKLGKISENFIVLDHATNPHINLTVSFKNSYMTDKWAKISHDFFTAPTVASASNFKGLSIFIPASESSFNNKALPPIKSELHQSRNLSPTSASSEVKIPHPYSRNLNLKGLVTTEDTSEVSEVKEPMPDETFVFERTTLEKKASETKPIIYVSSADTKPSETKDELREIEVPTTPETSPDDVSDKTECTTPKVDLSAFAQYKPFIEAVSKNDSIKKSRRKSLFSAFTLSKKSQKEKPNQLKSLYIDTTDSLNKPIVSDLPHTESESIYEQQNQSNTTLGTTTTFTTLKATETCNGVSANDTETIVSKPQMQLQGPFAQSTDELPYTDERLTQEEEHFLTHSIPIITTQARICVWRNNLWENVDPEGNTLTIKVNVLSKQSYFLAYEKGEEMPSMMISLSSDKVKASSFSGLDISLQSEYNKYLIRCQSSKALNSLLSSITRPLLEDPQHQLQPALKSKLSFMSHDSSASSAYFSEAGTAATSMTSISAINEDILSLGKPNLNIVIPKSRNSSAVSLVSPQDSFFNSNSSSYDSLKSKPSFELLLLKNFQVAVNNIKGRLFLYSLVKSPDFFKLVVDGTNVQTIFPGSCVELLTPTTVKLGLEEPLTLQFKNKSTTRHFYDIVST</sequence>
<feature type="compositionally biased region" description="Polar residues" evidence="1">
    <location>
        <begin position="345"/>
        <end position="355"/>
    </location>
</feature>
<accession>C4R2T4</accession>
<evidence type="ECO:0000256" key="1">
    <source>
        <dbReference type="SAM" id="MobiDB-lite"/>
    </source>
</evidence>
<dbReference type="AlphaFoldDB" id="C4R2T4"/>
<dbReference type="OMA" id="FEICTEP"/>
<dbReference type="Proteomes" id="UP000000314">
    <property type="component" value="Chromosome 2"/>
</dbReference>
<dbReference type="SUPFAM" id="SSF48065">
    <property type="entry name" value="DBL homology domain (DH-domain)"/>
    <property type="match status" value="1"/>
</dbReference>
<dbReference type="InParanoid" id="C4R2T4"/>
<dbReference type="KEGG" id="ppa:PAS_chr2-2_0118"/>
<dbReference type="HOGENOM" id="CLU_302863_0_0_1"/>
<feature type="region of interest" description="Disordered" evidence="1">
    <location>
        <begin position="416"/>
        <end position="448"/>
    </location>
</feature>
<feature type="region of interest" description="Disordered" evidence="1">
    <location>
        <begin position="341"/>
        <end position="360"/>
    </location>
</feature>
<reference evidence="2 3" key="1">
    <citation type="journal article" date="2009" name="Nat. Biotechnol.">
        <title>Genome sequence of the recombinant protein production host Pichia pastoris.</title>
        <authorList>
            <person name="De Schutter K."/>
            <person name="Lin Y.C."/>
            <person name="Tiels P."/>
            <person name="Van Hecke A."/>
            <person name="Glinka S."/>
            <person name="Weber-Lehmann J."/>
            <person name="Rouze P."/>
            <person name="Van de Peer Y."/>
            <person name="Callewaert N."/>
        </authorList>
    </citation>
    <scope>NUCLEOTIDE SEQUENCE [LARGE SCALE GENOMIC DNA]</scope>
    <source>
        <strain evidence="3">GS115 / ATCC 20864</strain>
    </source>
</reference>
<evidence type="ECO:0000313" key="3">
    <source>
        <dbReference type="Proteomes" id="UP000000314"/>
    </source>
</evidence>
<keyword evidence="3" id="KW-1185">Reference proteome</keyword>
<dbReference type="OrthoDB" id="4035999at2759"/>
<dbReference type="RefSeq" id="XP_002492088.1">
    <property type="nucleotide sequence ID" value="XM_002492043.1"/>
</dbReference>